<name>A0A812JUJ3_SYMPI</name>
<gene>
    <name evidence="2" type="ORF">SPIL2461_LOCUS2592</name>
</gene>
<organism evidence="2 3">
    <name type="scientific">Symbiodinium pilosum</name>
    <name type="common">Dinoflagellate</name>
    <dbReference type="NCBI Taxonomy" id="2952"/>
    <lineage>
        <taxon>Eukaryota</taxon>
        <taxon>Sar</taxon>
        <taxon>Alveolata</taxon>
        <taxon>Dinophyceae</taxon>
        <taxon>Suessiales</taxon>
        <taxon>Symbiodiniaceae</taxon>
        <taxon>Symbiodinium</taxon>
    </lineage>
</organism>
<feature type="region of interest" description="Disordered" evidence="1">
    <location>
        <begin position="307"/>
        <end position="331"/>
    </location>
</feature>
<reference evidence="2" key="1">
    <citation type="submission" date="2021-02" db="EMBL/GenBank/DDBJ databases">
        <authorList>
            <person name="Dougan E. K."/>
            <person name="Rhodes N."/>
            <person name="Thang M."/>
            <person name="Chan C."/>
        </authorList>
    </citation>
    <scope>NUCLEOTIDE SEQUENCE</scope>
</reference>
<comment type="caution">
    <text evidence="2">The sequence shown here is derived from an EMBL/GenBank/DDBJ whole genome shotgun (WGS) entry which is preliminary data.</text>
</comment>
<evidence type="ECO:0000313" key="2">
    <source>
        <dbReference type="EMBL" id="CAE7215843.1"/>
    </source>
</evidence>
<evidence type="ECO:0000313" key="3">
    <source>
        <dbReference type="Proteomes" id="UP000649617"/>
    </source>
</evidence>
<keyword evidence="3" id="KW-1185">Reference proteome</keyword>
<dbReference type="AlphaFoldDB" id="A0A812JUJ3"/>
<accession>A0A812JUJ3</accession>
<feature type="region of interest" description="Disordered" evidence="1">
    <location>
        <begin position="168"/>
        <end position="226"/>
    </location>
</feature>
<dbReference type="EMBL" id="CAJNIZ010002880">
    <property type="protein sequence ID" value="CAE7215843.1"/>
    <property type="molecule type" value="Genomic_DNA"/>
</dbReference>
<dbReference type="OrthoDB" id="429837at2759"/>
<evidence type="ECO:0000256" key="1">
    <source>
        <dbReference type="SAM" id="MobiDB-lite"/>
    </source>
</evidence>
<sequence length="331" mass="37333">MEQERSNLMCVINQARPREAFTEVNQNFEHLSRELSQLTDVVGRIQQEVVDVRQQKDVEISQRVQQLEELQAGHRLEVRQSQQCVNVQILEMQRQLAPLVESERANATFETEVRAYLDDLRQLVHDSEVQWQSVADRVSRLQSEVPACVADEVRRHIQVVSRIKEDGHAELSGHPRDLQRQERDVPKPSPGQLHQLKASAVRERRGSLGSLSSLHAQAPSDESAQRWLEGEHRKARLAERLPEGLPGYAAQDRVDASAPELPVEPPKMSLAGLRQAVKDDLRVLHNGDQRLLELLLGEEHVLQSGDLSGSSRWLSQGPEAESVPPAGFHVT</sequence>
<feature type="compositionally biased region" description="Basic and acidic residues" evidence="1">
    <location>
        <begin position="168"/>
        <end position="186"/>
    </location>
</feature>
<dbReference type="Proteomes" id="UP000649617">
    <property type="component" value="Unassembled WGS sequence"/>
</dbReference>
<protein>
    <submittedName>
        <fullName evidence="2">Uncharacterized protein</fullName>
    </submittedName>
</protein>
<proteinExistence type="predicted"/>